<proteinExistence type="predicted"/>
<organism evidence="1">
    <name type="scientific">Siphoviridae sp. ct4be24</name>
    <dbReference type="NCBI Taxonomy" id="2826289"/>
    <lineage>
        <taxon>Viruses</taxon>
        <taxon>Duplodnaviria</taxon>
        <taxon>Heunggongvirae</taxon>
        <taxon>Uroviricota</taxon>
        <taxon>Caudoviricetes</taxon>
    </lineage>
</organism>
<protein>
    <submittedName>
        <fullName evidence="1">Uncharacterized protein</fullName>
    </submittedName>
</protein>
<accession>A0A8S5QQV6</accession>
<dbReference type="EMBL" id="BK015714">
    <property type="protein sequence ID" value="DAE21663.1"/>
    <property type="molecule type" value="Genomic_DNA"/>
</dbReference>
<reference evidence="1" key="1">
    <citation type="journal article" date="2021" name="Proc. Natl. Acad. Sci. U.S.A.">
        <title>A Catalog of Tens of Thousands of Viruses from Human Metagenomes Reveals Hidden Associations with Chronic Diseases.</title>
        <authorList>
            <person name="Tisza M.J."/>
            <person name="Buck C.B."/>
        </authorList>
    </citation>
    <scope>NUCLEOTIDE SEQUENCE</scope>
    <source>
        <strain evidence="1">Ct4be24</strain>
    </source>
</reference>
<evidence type="ECO:0000313" key="1">
    <source>
        <dbReference type="EMBL" id="DAE21663.1"/>
    </source>
</evidence>
<name>A0A8S5QQV6_9CAUD</name>
<sequence>MRIVDRKTLAAMPNGTVFCGYTPDTIDGDFEIITGHNEKYDGVENKVGFYSTLSLSPFIDHENKCTVGTERITNWSTIDTCDFDFDEDQLFAVFSKTEVRAMITVLQYALSDCGFSINKFMDTYFYKDEEIDEKDLHNWIDD</sequence>